<feature type="compositionally biased region" description="Low complexity" evidence="7">
    <location>
        <begin position="1930"/>
        <end position="1944"/>
    </location>
</feature>
<reference evidence="9" key="1">
    <citation type="submission" date="2025-05" db="UniProtKB">
        <authorList>
            <consortium name="RefSeq"/>
        </authorList>
    </citation>
    <scope>NUCLEOTIDE SEQUENCE [LARGE SCALE GENOMIC DNA]</scope>
</reference>
<gene>
    <name evidence="10" type="primary">LOC101235191</name>
</gene>
<keyword evidence="3" id="KW-0677">Repeat</keyword>
<reference evidence="10" key="2">
    <citation type="submission" date="2025-08" db="UniProtKB">
        <authorList>
            <consortium name="RefSeq"/>
        </authorList>
    </citation>
    <scope>IDENTIFICATION</scope>
</reference>
<evidence type="ECO:0000256" key="1">
    <source>
        <dbReference type="ARBA" id="ARBA00004245"/>
    </source>
</evidence>
<dbReference type="RefSeq" id="XP_065647734.1">
    <property type="nucleotide sequence ID" value="XM_065791662.1"/>
</dbReference>
<feature type="repeat" description="HEAT" evidence="6">
    <location>
        <begin position="442"/>
        <end position="480"/>
    </location>
</feature>
<evidence type="ECO:0000256" key="3">
    <source>
        <dbReference type="ARBA" id="ARBA00022737"/>
    </source>
</evidence>
<dbReference type="Pfam" id="PF12348">
    <property type="entry name" value="CLASP_N"/>
    <property type="match status" value="1"/>
</dbReference>
<dbReference type="PROSITE" id="PS50077">
    <property type="entry name" value="HEAT_REPEAT"/>
    <property type="match status" value="1"/>
</dbReference>
<dbReference type="Proteomes" id="UP001652625">
    <property type="component" value="Chromosome 02"/>
</dbReference>
<feature type="domain" description="TOG" evidence="8">
    <location>
        <begin position="602"/>
        <end position="833"/>
    </location>
</feature>
<dbReference type="InterPro" id="IPR011989">
    <property type="entry name" value="ARM-like"/>
</dbReference>
<dbReference type="PANTHER" id="PTHR12609">
    <property type="entry name" value="MICROTUBULE ASSOCIATED PROTEIN XMAP215"/>
    <property type="match status" value="1"/>
</dbReference>
<evidence type="ECO:0000256" key="7">
    <source>
        <dbReference type="SAM" id="MobiDB-lite"/>
    </source>
</evidence>
<feature type="compositionally biased region" description="Basic and acidic residues" evidence="7">
    <location>
        <begin position="1147"/>
        <end position="1167"/>
    </location>
</feature>
<dbReference type="InterPro" id="IPR034085">
    <property type="entry name" value="TOG"/>
</dbReference>
<dbReference type="Pfam" id="PF21040">
    <property type="entry name" value="CEP104-like_TOG"/>
    <property type="match status" value="1"/>
</dbReference>
<feature type="region of interest" description="Disordered" evidence="7">
    <location>
        <begin position="1449"/>
        <end position="1485"/>
    </location>
</feature>
<sequence>MGDDDDWQKLSIEDKVSHKLWKARLAGYEEAAKKFRLIDSDKSPEYLNFLGSIKNFVTDSNAAAQEKGLEAALSFVENAACASKCCSDVVTGIISKVLTARPKSKQLGVDILLMFIEIEKQDVVMEELVNGFSQKNPKVIAACISTSCQALREFGGKVIMMKGLVKLIPTLLSHSDQGVRAETKELAIEIFKWIRDAIKPQLLNIKPVQLKELEDEWQKLEAIPPVPTRFTRSEQAKRAAAPPPTLAAIGKVDENGVAPQAAAAVFIDPWEMFDPVDILSQMPKDFYEQVESKKWQERKETLEALEKLTSNPKLEAGQYGEVCAVLKKVITKDSNVVVVAIAANCVTGLAKGLRKKFQTYSGLLIPAILGKFKEKKLNVVIALRDALDAVFATTNFTNIMEDLLASLDNKNPQIKEETCRFITRTCSTSTVAAFPKSVLKLVAPALVLRLDDTVGSVRDAAAESLGTVMKLVGERAMAAYLDSIDKLKQEKVKEYFEKAVLTPSAGGGASGSAGGENTTTTAAAPPAPASSKAGPSKPVPKSVQPKEEEKKPVSNAPPNKVVKPKSGGAATKPGGKKVVDQKKKKKKVNDFEEDLKELTEPELPEGVVESQAEGLFGEECIKQMASNNWKERLAAVEEMTKKIEGMDDKSFPSQVVVRTLAKNPGWKDSNFQVMNVKFKLLAIVAKKSDFTRRSAWYAVAGLISKIGDAKLKTQVSETLKIFSENISLNYISLKIAAAAEEAKNPKLQSEALVWMSEAVREFGFRIDLKPHIAFIKTSLANTNPAVRKAAIEFLATLHLYVGANIRVFFEDEKAALLQQIDEEFSKNKDLKPPIPIRKFIDDEEEDKEVSEDNQQQNEEPGAAVVNLEDMVERVNISGKITDEVLAKISDKNWKIRKEGLEEVQGFINEAKFITPDINELPTSIKARLADNNKVLVQLTISICKQLAESGGSGMIRHKAIILPALIGTFTDAKPALRNLAEEALDAWHSKIGFLPFLDGEILSTALQVQNPNLRATLLSWLEKKLPNEKKLPAEFKDSIFPLYVCLEDRNPDVRKAAQAVVPLFMAHVGFDAMCKATAKLDAASKTVVQAIIDKARETCVPIAAPGKKVLDSGNKQAVSAPQPIKSSAAPSKVSSDKSDLDLASVKSSKEVPKKTKEEKPVKADPKKSAPSKPSGGVSGRKKDFVEDDGPPIILKIGKAQRIKDEKALKVLKWNFTVPRDEFLDQLKEQMLPCFSASMHAKLFHKDFKFHLEALSILTSCVTECSEAMLESLDLILKWVSLRFFDTNTSVLLKALEFLTVLFNFLDSNKQKLNNFEASAFIPYLVGKIGDPKDNVRKSVHDLCRLVTNIYPASQMFIYLMQGLESKNSKSRMECCEELGFLISKFGIDVCQPNPKVLKDIAVQIADRDNGVRSAALNCIVEAYNIVGDQVYKLIGKLADKEMGYLEERIKRTGNKKEPPPKQLANVKPRQPSKSTEDTIDSNEAGVQVKQDLELNKPNPTIKANFPPPLQIKREFELDLRSIEGDEGIITANIPQLKKVNLDDITQAANIPDNLLKAYSSSSKISSMNASTTKDVGELLDLTIAKISSSDTQAAMESLVQLEDVFRKKKTDNEIVKRVDQYLVTSLVQMKMLFSRHMQNTKENSEEHERLLKLLLSGMLSLFDAQCYAGVVSYNVLKDVILYFISVLNDKLLMNFQEPDLSIQCVNRLLLRVITNSNKTSCLCSCIKLLQDLSENENTSTSLIKLVMKCIWKLTHLLPDFINEVRLPAVLLSIHTFYSVLPPSLWRIRTDRVPQQTVKALLQTLCKLRGPELYDSINTLENKNASEVPLYIMKHCSKGTVDSTDSNGPPPIRFTQPSNEVLVEIFKKIGSKENSRAGILELHYFKQQYPDYDVNPYIKNTSPFFQNFIDRSLKTIATEEKLKLINNRENSSQSAFSSSHTTSGSESEKYMDRLRILKEKFQKSSQSQPSTSSISDEILNEPQVEVNKPEKEDQIKVDVKVEEKKSFDLDDIKKRLALIKGSNR</sequence>
<evidence type="ECO:0000256" key="2">
    <source>
        <dbReference type="ARBA" id="ARBA00022490"/>
    </source>
</evidence>
<dbReference type="SMART" id="SM01349">
    <property type="entry name" value="TOG"/>
    <property type="match status" value="5"/>
</dbReference>
<comment type="similarity">
    <text evidence="5">Belongs to the TOG/XMAP215 family.</text>
</comment>
<evidence type="ECO:0000256" key="4">
    <source>
        <dbReference type="ARBA" id="ARBA00023212"/>
    </source>
</evidence>
<dbReference type="InterPro" id="IPR045110">
    <property type="entry name" value="XMAP215"/>
</dbReference>
<keyword evidence="9" id="KW-1185">Reference proteome</keyword>
<feature type="compositionally biased region" description="Polar residues" evidence="7">
    <location>
        <begin position="1113"/>
        <end position="1129"/>
    </location>
</feature>
<dbReference type="GeneID" id="101235191"/>
<feature type="region of interest" description="Disordered" evidence="7">
    <location>
        <begin position="1960"/>
        <end position="1993"/>
    </location>
</feature>
<feature type="domain" description="TOG" evidence="8">
    <location>
        <begin position="271"/>
        <end position="505"/>
    </location>
</feature>
<feature type="region of interest" description="Disordered" evidence="7">
    <location>
        <begin position="503"/>
        <end position="587"/>
    </location>
</feature>
<evidence type="ECO:0000313" key="10">
    <source>
        <dbReference type="RefSeq" id="XP_065647734.1"/>
    </source>
</evidence>
<dbReference type="InterPro" id="IPR021133">
    <property type="entry name" value="HEAT_type_2"/>
</dbReference>
<dbReference type="Gene3D" id="1.25.10.10">
    <property type="entry name" value="Leucine-rich Repeat Variant"/>
    <property type="match status" value="5"/>
</dbReference>
<feature type="domain" description="TOG" evidence="8">
    <location>
        <begin position="1221"/>
        <end position="1458"/>
    </location>
</feature>
<feature type="compositionally biased region" description="Low complexity" evidence="7">
    <location>
        <begin position="515"/>
        <end position="543"/>
    </location>
</feature>
<feature type="region of interest" description="Disordered" evidence="7">
    <location>
        <begin position="1111"/>
        <end position="1184"/>
    </location>
</feature>
<feature type="domain" description="TOG" evidence="8">
    <location>
        <begin position="1"/>
        <end position="226"/>
    </location>
</feature>
<name>A0ABM4BFI2_HYDVU</name>
<organism evidence="9 10">
    <name type="scientific">Hydra vulgaris</name>
    <name type="common">Hydra</name>
    <name type="synonym">Hydra attenuata</name>
    <dbReference type="NCBI Taxonomy" id="6087"/>
    <lineage>
        <taxon>Eukaryota</taxon>
        <taxon>Metazoa</taxon>
        <taxon>Cnidaria</taxon>
        <taxon>Hydrozoa</taxon>
        <taxon>Hydroidolina</taxon>
        <taxon>Anthoathecata</taxon>
        <taxon>Aplanulata</taxon>
        <taxon>Hydridae</taxon>
        <taxon>Hydra</taxon>
    </lineage>
</organism>
<dbReference type="InterPro" id="IPR024395">
    <property type="entry name" value="CLASP_N_dom"/>
</dbReference>
<proteinExistence type="inferred from homology"/>
<feature type="region of interest" description="Disordered" evidence="7">
    <location>
        <begin position="1927"/>
        <end position="1948"/>
    </location>
</feature>
<feature type="compositionally biased region" description="Low complexity" evidence="7">
    <location>
        <begin position="1962"/>
        <end position="1974"/>
    </location>
</feature>
<feature type="compositionally biased region" description="Gly residues" evidence="7">
    <location>
        <begin position="505"/>
        <end position="514"/>
    </location>
</feature>
<keyword evidence="4" id="KW-0206">Cytoskeleton</keyword>
<feature type="domain" description="TOG" evidence="8">
    <location>
        <begin position="869"/>
        <end position="1101"/>
    </location>
</feature>
<dbReference type="SUPFAM" id="SSF48371">
    <property type="entry name" value="ARM repeat"/>
    <property type="match status" value="2"/>
</dbReference>
<feature type="compositionally biased region" description="Acidic residues" evidence="7">
    <location>
        <begin position="841"/>
        <end position="851"/>
    </location>
</feature>
<protein>
    <submittedName>
        <fullName evidence="10">Cytoskeleton-associated protein 5 isoform X2</fullName>
    </submittedName>
</protein>
<feature type="region of interest" description="Disordered" evidence="7">
    <location>
        <begin position="841"/>
        <end position="860"/>
    </location>
</feature>
<feature type="compositionally biased region" description="Basic and acidic residues" evidence="7">
    <location>
        <begin position="1449"/>
        <end position="1459"/>
    </location>
</feature>
<evidence type="ECO:0000256" key="5">
    <source>
        <dbReference type="ARBA" id="ARBA00025722"/>
    </source>
</evidence>
<evidence type="ECO:0000256" key="6">
    <source>
        <dbReference type="PROSITE-ProRule" id="PRU00103"/>
    </source>
</evidence>
<dbReference type="InterPro" id="IPR048491">
    <property type="entry name" value="XMAP215_CLASP_TOG"/>
</dbReference>
<evidence type="ECO:0000313" key="9">
    <source>
        <dbReference type="Proteomes" id="UP001652625"/>
    </source>
</evidence>
<dbReference type="Pfam" id="PF21041">
    <property type="entry name" value="XMAP215_CLASP_TOG"/>
    <property type="match status" value="3"/>
</dbReference>
<comment type="subcellular location">
    <subcellularLocation>
        <location evidence="1">Cytoplasm</location>
        <location evidence="1">Cytoskeleton</location>
    </subcellularLocation>
</comment>
<keyword evidence="2" id="KW-0963">Cytoplasm</keyword>
<evidence type="ECO:0000259" key="8">
    <source>
        <dbReference type="SMART" id="SM01349"/>
    </source>
</evidence>
<accession>A0ABM4BFI2</accession>
<dbReference type="InterPro" id="IPR016024">
    <property type="entry name" value="ARM-type_fold"/>
</dbReference>